<sequence length="71" mass="8142">MSEFKSFINFKFGRPDFEHLLHEEIEAFGGGSVGVNACGPPALMDNLKHAVSKEVVSYKDRIDYFDEFQIW</sequence>
<organism evidence="1 2">
    <name type="scientific">Ambrosiozyma monospora</name>
    <name type="common">Yeast</name>
    <name type="synonym">Endomycopsis monosporus</name>
    <dbReference type="NCBI Taxonomy" id="43982"/>
    <lineage>
        <taxon>Eukaryota</taxon>
        <taxon>Fungi</taxon>
        <taxon>Dikarya</taxon>
        <taxon>Ascomycota</taxon>
        <taxon>Saccharomycotina</taxon>
        <taxon>Pichiomycetes</taxon>
        <taxon>Pichiales</taxon>
        <taxon>Pichiaceae</taxon>
        <taxon>Ambrosiozyma</taxon>
    </lineage>
</organism>
<keyword evidence="2" id="KW-1185">Reference proteome</keyword>
<dbReference type="EMBL" id="BSXS01002667">
    <property type="protein sequence ID" value="GME79615.1"/>
    <property type="molecule type" value="Genomic_DNA"/>
</dbReference>
<accession>A0ACB5T294</accession>
<proteinExistence type="predicted"/>
<name>A0ACB5T294_AMBMO</name>
<dbReference type="Proteomes" id="UP001165064">
    <property type="component" value="Unassembled WGS sequence"/>
</dbReference>
<comment type="caution">
    <text evidence="1">The sequence shown here is derived from an EMBL/GenBank/DDBJ whole genome shotgun (WGS) entry which is preliminary data.</text>
</comment>
<protein>
    <submittedName>
        <fullName evidence="1">Unnamed protein product</fullName>
    </submittedName>
</protein>
<evidence type="ECO:0000313" key="2">
    <source>
        <dbReference type="Proteomes" id="UP001165064"/>
    </source>
</evidence>
<gene>
    <name evidence="1" type="ORF">Amon02_000404100</name>
</gene>
<reference evidence="1" key="1">
    <citation type="submission" date="2023-04" db="EMBL/GenBank/DDBJ databases">
        <title>Ambrosiozyma monospora NBRC 10751.</title>
        <authorList>
            <person name="Ichikawa N."/>
            <person name="Sato H."/>
            <person name="Tonouchi N."/>
        </authorList>
    </citation>
    <scope>NUCLEOTIDE SEQUENCE</scope>
    <source>
        <strain evidence="1">NBRC 10751</strain>
    </source>
</reference>
<evidence type="ECO:0000313" key="1">
    <source>
        <dbReference type="EMBL" id="GME79615.1"/>
    </source>
</evidence>